<organism evidence="2 3">
    <name type="scientific">Gardnerella vaginalis</name>
    <dbReference type="NCBI Taxonomy" id="2702"/>
    <lineage>
        <taxon>Bacteria</taxon>
        <taxon>Bacillati</taxon>
        <taxon>Actinomycetota</taxon>
        <taxon>Actinomycetes</taxon>
        <taxon>Bifidobacteriales</taxon>
        <taxon>Bifidobacteriaceae</taxon>
        <taxon>Gardnerella</taxon>
    </lineage>
</organism>
<reference evidence="2 3" key="1">
    <citation type="submission" date="2016-02" db="EMBL/GenBank/DDBJ databases">
        <authorList>
            <person name="Alioto T."/>
            <person name="Alioto T."/>
        </authorList>
    </citation>
    <scope>NUCLEOTIDE SEQUENCE [LARGE SCALE GENOMIC DNA]</scope>
    <source>
        <strain evidence="2 3">NR010</strain>
    </source>
</reference>
<proteinExistence type="predicted"/>
<feature type="compositionally biased region" description="Basic and acidic residues" evidence="1">
    <location>
        <begin position="29"/>
        <end position="42"/>
    </location>
</feature>
<evidence type="ECO:0000256" key="1">
    <source>
        <dbReference type="SAM" id="MobiDB-lite"/>
    </source>
</evidence>
<dbReference type="GO" id="GO:0061630">
    <property type="term" value="F:ubiquitin protein ligase activity"/>
    <property type="evidence" value="ECO:0007669"/>
    <property type="project" value="InterPro"/>
</dbReference>
<dbReference type="InterPro" id="IPR011990">
    <property type="entry name" value="TPR-like_helical_dom_sf"/>
</dbReference>
<dbReference type="GO" id="GO:0006397">
    <property type="term" value="P:mRNA processing"/>
    <property type="evidence" value="ECO:0007669"/>
    <property type="project" value="InterPro"/>
</dbReference>
<feature type="compositionally biased region" description="Low complexity" evidence="1">
    <location>
        <begin position="214"/>
        <end position="225"/>
    </location>
</feature>
<dbReference type="PANTHER" id="PTHR15439">
    <property type="entry name" value="RETINOBLASTOMA-BINDING PROTEIN 6"/>
    <property type="match status" value="1"/>
</dbReference>
<dbReference type="GO" id="GO:0016567">
    <property type="term" value="P:protein ubiquitination"/>
    <property type="evidence" value="ECO:0007669"/>
    <property type="project" value="InterPro"/>
</dbReference>
<dbReference type="EMBL" id="LRTV01000001">
    <property type="protein sequence ID" value="RFD80075.1"/>
    <property type="molecule type" value="Genomic_DNA"/>
</dbReference>
<feature type="compositionally biased region" description="Basic and acidic residues" evidence="1">
    <location>
        <begin position="101"/>
        <end position="141"/>
    </location>
</feature>
<dbReference type="OrthoDB" id="3215237at2"/>
<comment type="caution">
    <text evidence="2">The sequence shown here is derived from an EMBL/GenBank/DDBJ whole genome shotgun (WGS) entry which is preliminary data.</text>
</comment>
<dbReference type="SUPFAM" id="SSF48452">
    <property type="entry name" value="TPR-like"/>
    <property type="match status" value="1"/>
</dbReference>
<evidence type="ECO:0000313" key="3">
    <source>
        <dbReference type="Proteomes" id="UP000259221"/>
    </source>
</evidence>
<dbReference type="RefSeq" id="WP_116711667.1">
    <property type="nucleotide sequence ID" value="NZ_LRTV01000001.1"/>
</dbReference>
<dbReference type="Gene3D" id="1.25.40.10">
    <property type="entry name" value="Tetratricopeptide repeat domain"/>
    <property type="match status" value="1"/>
</dbReference>
<feature type="region of interest" description="Disordered" evidence="1">
    <location>
        <begin position="1"/>
        <end position="259"/>
    </location>
</feature>
<feature type="compositionally biased region" description="Basic and acidic residues" evidence="1">
    <location>
        <begin position="149"/>
        <end position="213"/>
    </location>
</feature>
<gene>
    <name evidence="2" type="ORF">AXE77_00710</name>
</gene>
<feature type="region of interest" description="Disordered" evidence="1">
    <location>
        <begin position="495"/>
        <end position="565"/>
    </location>
</feature>
<feature type="compositionally biased region" description="Polar residues" evidence="1">
    <location>
        <begin position="237"/>
        <end position="248"/>
    </location>
</feature>
<feature type="compositionally biased region" description="Basic and acidic residues" evidence="1">
    <location>
        <begin position="52"/>
        <end position="89"/>
    </location>
</feature>
<feature type="compositionally biased region" description="Gly residues" evidence="1">
    <location>
        <begin position="17"/>
        <end position="28"/>
    </location>
</feature>
<sequence>MGEEREHSRSGRKSFGERGGFGHRNGGKSGERRGGFHKDGFHKGGFKKGGFHRHDDERGDGFRSAVNRDGERRFDRRDDRRDNRHDGFKKGGFRNNGNGGFRDDRRDRDNRYDSERHFDRNRRFDDRRDDRRSRNAEHNGEESGNPRYKKFDGERRFDRRDNRQDNRHNDRRGGDFRKDFRNSSKGGFREDRHDNRRDGERRFDDRRNNRNENSESNYRNNTNGNFHFDRGPRRNSDGTVSYPSQNPYTARRPGEPKMPKGLEWAMLSKEDRERLRGLSKEHAENIGLHILAAYALEEENPELALEHAKWAAKQASRIDFSRETLAFVSYRQGDYKLAAKEFRTAMRMNGYLDYLPFIADCERGLGNLDKALEICMSDEAKSLKGEVKAEMFLVYAGVLADTKHVDKAIDLVHAMGRSKGLPGEYRMRAVQAEQYFLEEAGRNDEAIELETLLDRLEQQYADIDDEDIDPDDIVIDYDLEHLNDAMMDEIGMSDDDAQYAPETDDAEEASFEEHDDSDDSEESEEADKSEESEESDSSQDNEKAASEDADNTDTIEMSAVQSQEA</sequence>
<dbReference type="Proteomes" id="UP000259221">
    <property type="component" value="Unassembled WGS sequence"/>
</dbReference>
<feature type="compositionally biased region" description="Basic and acidic residues" evidence="1">
    <location>
        <begin position="227"/>
        <end position="236"/>
    </location>
</feature>
<protein>
    <recommendedName>
        <fullName evidence="4">Helicase</fullName>
    </recommendedName>
</protein>
<dbReference type="PANTHER" id="PTHR15439:SF0">
    <property type="entry name" value="CELL DIVISION CYCLE AND APOPTOSIS REGULATOR PROTEIN 1-RELATED"/>
    <property type="match status" value="1"/>
</dbReference>
<name>A0A3E1J125_GARVA</name>
<dbReference type="GO" id="GO:0006511">
    <property type="term" value="P:ubiquitin-dependent protein catabolic process"/>
    <property type="evidence" value="ECO:0007669"/>
    <property type="project" value="TreeGrafter"/>
</dbReference>
<dbReference type="AlphaFoldDB" id="A0A3E1J125"/>
<accession>A0A3E1J125</accession>
<evidence type="ECO:0000313" key="2">
    <source>
        <dbReference type="EMBL" id="RFD80075.1"/>
    </source>
</evidence>
<dbReference type="InterPro" id="IPR033489">
    <property type="entry name" value="RBBP6"/>
</dbReference>
<evidence type="ECO:0008006" key="4">
    <source>
        <dbReference type="Google" id="ProtNLM"/>
    </source>
</evidence>
<feature type="compositionally biased region" description="Acidic residues" evidence="1">
    <location>
        <begin position="495"/>
        <end position="539"/>
    </location>
</feature>
<feature type="compositionally biased region" description="Polar residues" evidence="1">
    <location>
        <begin position="554"/>
        <end position="565"/>
    </location>
</feature>